<reference evidence="1 2" key="1">
    <citation type="submission" date="2024-07" db="EMBL/GenBank/DDBJ databases">
        <title>Section-level genome sequencing and comparative genomics of Aspergillus sections Usti and Cavernicolus.</title>
        <authorList>
            <consortium name="Lawrence Berkeley National Laboratory"/>
            <person name="Nybo J.L."/>
            <person name="Vesth T.C."/>
            <person name="Theobald S."/>
            <person name="Frisvad J.C."/>
            <person name="Larsen T.O."/>
            <person name="Kjaerboelling I."/>
            <person name="Rothschild-Mancinelli K."/>
            <person name="Lyhne E.K."/>
            <person name="Kogle M.E."/>
            <person name="Barry K."/>
            <person name="Clum A."/>
            <person name="Na H."/>
            <person name="Ledsgaard L."/>
            <person name="Lin J."/>
            <person name="Lipzen A."/>
            <person name="Kuo A."/>
            <person name="Riley R."/>
            <person name="Mondo S."/>
            <person name="LaButti K."/>
            <person name="Haridas S."/>
            <person name="Pangalinan J."/>
            <person name="Salamov A.A."/>
            <person name="Simmons B.A."/>
            <person name="Magnuson J.K."/>
            <person name="Chen J."/>
            <person name="Drula E."/>
            <person name="Henrissat B."/>
            <person name="Wiebenga A."/>
            <person name="Lubbers R.J."/>
            <person name="Gomes A.C."/>
            <person name="Macurrencykelacurrency M.R."/>
            <person name="Stajich J."/>
            <person name="Grigoriev I.V."/>
            <person name="Mortensen U.H."/>
            <person name="De vries R.P."/>
            <person name="Baker S.E."/>
            <person name="Andersen M.R."/>
        </authorList>
    </citation>
    <scope>NUCLEOTIDE SEQUENCE [LARGE SCALE GENOMIC DNA]</scope>
    <source>
        <strain evidence="1 2">CBS 756.74</strain>
    </source>
</reference>
<organism evidence="1 2">
    <name type="scientific">Aspergillus pseudodeflectus</name>
    <dbReference type="NCBI Taxonomy" id="176178"/>
    <lineage>
        <taxon>Eukaryota</taxon>
        <taxon>Fungi</taxon>
        <taxon>Dikarya</taxon>
        <taxon>Ascomycota</taxon>
        <taxon>Pezizomycotina</taxon>
        <taxon>Eurotiomycetes</taxon>
        <taxon>Eurotiomycetidae</taxon>
        <taxon>Eurotiales</taxon>
        <taxon>Aspergillaceae</taxon>
        <taxon>Aspergillus</taxon>
        <taxon>Aspergillus subgen. Nidulantes</taxon>
    </lineage>
</organism>
<proteinExistence type="predicted"/>
<dbReference type="Proteomes" id="UP001610444">
    <property type="component" value="Unassembled WGS sequence"/>
</dbReference>
<dbReference type="EMBL" id="JBFXLR010000027">
    <property type="protein sequence ID" value="KAL2848054.1"/>
    <property type="molecule type" value="Genomic_DNA"/>
</dbReference>
<gene>
    <name evidence="1" type="ORF">BJX68DRAFT_267969</name>
</gene>
<keyword evidence="2" id="KW-1185">Reference proteome</keyword>
<dbReference type="GeneID" id="98161108"/>
<accession>A0ABR4K8I4</accession>
<sequence>MPSIETAVALLRPSDAEDNLDSQWTCQFLNHLVPSRNLADLCLKIYFLQVYSNAECIVLNIAPGDVEDLNNMQAFVASIESACPHSPAIAKHHRLFQVFCDVAARHYELKARPASLLPEQMELRI</sequence>
<name>A0ABR4K8I4_9EURO</name>
<evidence type="ECO:0000313" key="1">
    <source>
        <dbReference type="EMBL" id="KAL2848054.1"/>
    </source>
</evidence>
<protein>
    <submittedName>
        <fullName evidence="1">Uncharacterized protein</fullName>
    </submittedName>
</protein>
<comment type="caution">
    <text evidence="1">The sequence shown here is derived from an EMBL/GenBank/DDBJ whole genome shotgun (WGS) entry which is preliminary data.</text>
</comment>
<dbReference type="RefSeq" id="XP_070898099.1">
    <property type="nucleotide sequence ID" value="XM_071045944.1"/>
</dbReference>
<evidence type="ECO:0000313" key="2">
    <source>
        <dbReference type="Proteomes" id="UP001610444"/>
    </source>
</evidence>